<dbReference type="RefSeq" id="WP_010108368.1">
    <property type="nucleotide sequence ID" value="NZ_CP008727.1"/>
</dbReference>
<dbReference type="GO" id="GO:0015562">
    <property type="term" value="F:efflux transmembrane transporter activity"/>
    <property type="evidence" value="ECO:0007669"/>
    <property type="project" value="InterPro"/>
</dbReference>
<gene>
    <name evidence="3" type="ORF">DM82_4718</name>
</gene>
<dbReference type="EMBL" id="CP008727">
    <property type="protein sequence ID" value="AIO68976.1"/>
    <property type="molecule type" value="Genomic_DNA"/>
</dbReference>
<proteinExistence type="inferred from homology"/>
<evidence type="ECO:0000313" key="4">
    <source>
        <dbReference type="Proteomes" id="UP000029424"/>
    </source>
</evidence>
<keyword evidence="2" id="KW-0449">Lipoprotein</keyword>
<feature type="chain" id="PRO_5042316393" evidence="2">
    <location>
        <begin position="30"/>
        <end position="463"/>
    </location>
</feature>
<evidence type="ECO:0000256" key="2">
    <source>
        <dbReference type="RuleBase" id="RU362097"/>
    </source>
</evidence>
<keyword evidence="2" id="KW-0812">Transmembrane</keyword>
<dbReference type="AlphaFoldDB" id="A0AAI8BBC1"/>
<dbReference type="InterPro" id="IPR003423">
    <property type="entry name" value="OMP_efflux"/>
</dbReference>
<keyword evidence="2" id="KW-0564">Palmitate</keyword>
<dbReference type="PANTHER" id="PTHR30203">
    <property type="entry name" value="OUTER MEMBRANE CATION EFFLUX PROTEIN"/>
    <property type="match status" value="1"/>
</dbReference>
<reference evidence="3 4" key="1">
    <citation type="submission" date="2014-06" db="EMBL/GenBank/DDBJ databases">
        <authorList>
            <person name="Bishop-Lilly K.A."/>
            <person name="Broomall S.M."/>
            <person name="Chain P.S."/>
            <person name="Chertkov O."/>
            <person name="Coyne S.R."/>
            <person name="Daligault H.E."/>
            <person name="Davenport K.W."/>
            <person name="Erkkila T."/>
            <person name="Frey K.G."/>
            <person name="Gibbons H.S."/>
            <person name="Gu W."/>
            <person name="Jaissle J."/>
            <person name="Johnson S.L."/>
            <person name="Koroleva G.I."/>
            <person name="Ladner J.T."/>
            <person name="Lo C.-C."/>
            <person name="Minogue T.D."/>
            <person name="Munk C."/>
            <person name="Palacios G.F."/>
            <person name="Redden C.L."/>
            <person name="Rosenzweig C.N."/>
            <person name="Scholz M.B."/>
            <person name="Teshima H."/>
            <person name="Xu Y."/>
        </authorList>
    </citation>
    <scope>NUCLEOTIDE SEQUENCE [LARGE SCALE GENOMIC DNA]</scope>
    <source>
        <strain evidence="3 4">EO147</strain>
    </source>
</reference>
<organism evidence="3 4">
    <name type="scientific">Burkholderia oklahomensis</name>
    <dbReference type="NCBI Taxonomy" id="342113"/>
    <lineage>
        <taxon>Bacteria</taxon>
        <taxon>Pseudomonadati</taxon>
        <taxon>Pseudomonadota</taxon>
        <taxon>Betaproteobacteria</taxon>
        <taxon>Burkholderiales</taxon>
        <taxon>Burkholderiaceae</taxon>
        <taxon>Burkholderia</taxon>
        <taxon>pseudomallei group</taxon>
    </lineage>
</organism>
<keyword evidence="2" id="KW-1134">Transmembrane beta strand</keyword>
<keyword evidence="2" id="KW-0732">Signal</keyword>
<keyword evidence="4" id="KW-1185">Reference proteome</keyword>
<dbReference type="Gene3D" id="1.20.1600.10">
    <property type="entry name" value="Outer membrane efflux proteins (OEP)"/>
    <property type="match status" value="1"/>
</dbReference>
<dbReference type="PANTHER" id="PTHR30203:SF32">
    <property type="entry name" value="CATION EFFLUX SYSTEM PROTEIN CUSC"/>
    <property type="match status" value="1"/>
</dbReference>
<dbReference type="Pfam" id="PF02321">
    <property type="entry name" value="OEP"/>
    <property type="match status" value="2"/>
</dbReference>
<protein>
    <submittedName>
        <fullName evidence="3">Efflux transporter, outer membrane factor (OMF) lipo, NodT family protein</fullName>
    </submittedName>
</protein>
<evidence type="ECO:0000256" key="1">
    <source>
        <dbReference type="ARBA" id="ARBA00007613"/>
    </source>
</evidence>
<feature type="signal peptide" evidence="2">
    <location>
        <begin position="1"/>
        <end position="29"/>
    </location>
</feature>
<dbReference type="KEGG" id="bok:DM82_4718"/>
<name>A0AAI8BBC1_9BURK</name>
<keyword evidence="2" id="KW-0472">Membrane</keyword>
<dbReference type="InterPro" id="IPR010131">
    <property type="entry name" value="MdtP/NodT-like"/>
</dbReference>
<comment type="subcellular location">
    <subcellularLocation>
        <location evidence="2">Cell membrane</location>
        <topology evidence="2">Lipid-anchor</topology>
    </subcellularLocation>
</comment>
<dbReference type="PROSITE" id="PS51257">
    <property type="entry name" value="PROKAR_LIPOPROTEIN"/>
    <property type="match status" value="1"/>
</dbReference>
<sequence length="463" mass="50565">MTIFPTRRFARRAATFACACALLSGCATRSRDTPPPSVSLPEQWASPVAAQASAAPDDWWRRFGDPTLDRLIDEALRTNNDLAAAAIRVYRAQLQAGLADTNLTPNVTLGATGNVSRTLDTHRMGRTSGITATLGYELDLWGRLAAQRDAARWALEATQADRDAARLSLIGTTAALYWQVAYLNQQIALGDANIAYAERTLKLVRSRHAAGATSGLDVAQAERNLSALRADQTQLIQQRAENRNALAILFDRPPQRQAAERGALPDAPLPEVAAGLPAELLGRRPDLRAAEFRLRESLANVDVTRTSFYPTFTLTGSVGTSSTSLERVLQNPVATLGLGLTLPFIQWNTMQLQIKVSKSRYEEAVVNFRQNLYRALGEVENALSARVQLEAEADERALALAQARRAETLAKARFIAGATGVQPWLDEQQRLRDAQSALARTQLGRLNNRMNLYKALGGADRLS</sequence>
<accession>A0AAI8BBC1</accession>
<evidence type="ECO:0000313" key="3">
    <source>
        <dbReference type="EMBL" id="AIO68976.1"/>
    </source>
</evidence>
<dbReference type="SUPFAM" id="SSF56954">
    <property type="entry name" value="Outer membrane efflux proteins (OEP)"/>
    <property type="match status" value="1"/>
</dbReference>
<dbReference type="Proteomes" id="UP000029424">
    <property type="component" value="Chromosome 2"/>
</dbReference>
<dbReference type="Gene3D" id="2.20.200.10">
    <property type="entry name" value="Outer membrane efflux proteins (OEP)"/>
    <property type="match status" value="1"/>
</dbReference>
<dbReference type="NCBIfam" id="TIGR01845">
    <property type="entry name" value="outer_NodT"/>
    <property type="match status" value="1"/>
</dbReference>
<dbReference type="GO" id="GO:0005886">
    <property type="term" value="C:plasma membrane"/>
    <property type="evidence" value="ECO:0007669"/>
    <property type="project" value="UniProtKB-SubCell"/>
</dbReference>
<comment type="similarity">
    <text evidence="1 2">Belongs to the outer membrane factor (OMF) (TC 1.B.17) family.</text>
</comment>